<feature type="region of interest" description="Disordered" evidence="1">
    <location>
        <begin position="316"/>
        <end position="379"/>
    </location>
</feature>
<evidence type="ECO:0000256" key="1">
    <source>
        <dbReference type="SAM" id="MobiDB-lite"/>
    </source>
</evidence>
<organism evidence="4 5">
    <name type="scientific">Cryptococcus neoformans Tu259-1</name>
    <dbReference type="NCBI Taxonomy" id="1230072"/>
    <lineage>
        <taxon>Eukaryota</taxon>
        <taxon>Fungi</taxon>
        <taxon>Dikarya</taxon>
        <taxon>Basidiomycota</taxon>
        <taxon>Agaricomycotina</taxon>
        <taxon>Tremellomycetes</taxon>
        <taxon>Tremellales</taxon>
        <taxon>Cryptococcaceae</taxon>
        <taxon>Cryptococcus</taxon>
        <taxon>Cryptococcus neoformans species complex</taxon>
    </lineage>
</organism>
<dbReference type="InterPro" id="IPR055427">
    <property type="entry name" value="TRAPPC13_N"/>
</dbReference>
<feature type="domain" description="Trafficking protein particle complex subunit 13 N-terminal" evidence="2">
    <location>
        <begin position="43"/>
        <end position="171"/>
    </location>
</feature>
<comment type="caution">
    <text evidence="4">The sequence shown here is derived from an EMBL/GenBank/DDBJ whole genome shotgun (WGS) entry which is preliminary data.</text>
</comment>
<dbReference type="EMBL" id="AMKT01000003">
    <property type="protein sequence ID" value="OXG31168.1"/>
    <property type="molecule type" value="Genomic_DNA"/>
</dbReference>
<feature type="region of interest" description="Disordered" evidence="1">
    <location>
        <begin position="444"/>
        <end position="507"/>
    </location>
</feature>
<feature type="domain" description="Trafficking protein particle complex subunit 13 middle" evidence="3">
    <location>
        <begin position="178"/>
        <end position="312"/>
    </location>
</feature>
<dbReference type="InterPro" id="IPR010378">
    <property type="entry name" value="TRAPPC13"/>
</dbReference>
<feature type="compositionally biased region" description="Polar residues" evidence="1">
    <location>
        <begin position="318"/>
        <end position="330"/>
    </location>
</feature>
<dbReference type="Pfam" id="PF23647">
    <property type="entry name" value="TRAPPC13_M"/>
    <property type="match status" value="1"/>
</dbReference>
<dbReference type="PANTHER" id="PTHR13134">
    <property type="entry name" value="TRAFFICKING PROTEIN PARTICLE COMPLEX SUBUNIT 13"/>
    <property type="match status" value="1"/>
</dbReference>
<dbReference type="Pfam" id="PF06159">
    <property type="entry name" value="TRAPPC13_N"/>
    <property type="match status" value="1"/>
</dbReference>
<feature type="compositionally biased region" description="Polar residues" evidence="1">
    <location>
        <begin position="498"/>
        <end position="507"/>
    </location>
</feature>
<feature type="compositionally biased region" description="Low complexity" evidence="1">
    <location>
        <begin position="462"/>
        <end position="479"/>
    </location>
</feature>
<protein>
    <submittedName>
        <fullName evidence="4">Uncharacterized protein</fullName>
    </submittedName>
</protein>
<gene>
    <name evidence="4" type="ORF">C361_00054</name>
</gene>
<reference evidence="4 5" key="1">
    <citation type="submission" date="2017-06" db="EMBL/GenBank/DDBJ databases">
        <title>Global population genomics of the pathogenic fungus Cryptococcus neoformans var. grubii.</title>
        <authorList>
            <person name="Cuomo C."/>
            <person name="Litvintseva A."/>
            <person name="Chen Y."/>
            <person name="Young S."/>
            <person name="Zeng Q."/>
            <person name="Chapman S."/>
            <person name="Gujja S."/>
            <person name="Saif S."/>
            <person name="Birren B."/>
        </authorList>
    </citation>
    <scope>NUCLEOTIDE SEQUENCE [LARGE SCALE GENOMIC DNA]</scope>
    <source>
        <strain evidence="4 5">Tu259-1</strain>
    </source>
</reference>
<proteinExistence type="predicted"/>
<name>A0A854QRG9_CRYNE</name>
<evidence type="ECO:0000313" key="5">
    <source>
        <dbReference type="Proteomes" id="UP000199727"/>
    </source>
</evidence>
<dbReference type="InterPro" id="IPR055429">
    <property type="entry name" value="TRAPPC13_M"/>
</dbReference>
<dbReference type="OrthoDB" id="10250284at2759"/>
<feature type="compositionally biased region" description="Low complexity" evidence="1">
    <location>
        <begin position="487"/>
        <end position="497"/>
    </location>
</feature>
<feature type="compositionally biased region" description="Polar residues" evidence="1">
    <location>
        <begin position="444"/>
        <end position="460"/>
    </location>
</feature>
<dbReference type="GO" id="GO:1990072">
    <property type="term" value="C:TRAPPIII protein complex"/>
    <property type="evidence" value="ECO:0007669"/>
    <property type="project" value="TreeGrafter"/>
</dbReference>
<evidence type="ECO:0000259" key="3">
    <source>
        <dbReference type="Pfam" id="PF23647"/>
    </source>
</evidence>
<evidence type="ECO:0000313" key="4">
    <source>
        <dbReference type="EMBL" id="OXG31168.1"/>
    </source>
</evidence>
<accession>A0A854QRG9</accession>
<dbReference type="AlphaFoldDB" id="A0A854QRG9"/>
<dbReference type="PANTHER" id="PTHR13134:SF3">
    <property type="entry name" value="TRAFFICKING PROTEIN PARTICLE COMPLEX SUBUNIT 13"/>
    <property type="match status" value="1"/>
</dbReference>
<sequence length="674" mass="72674">METAPLILKVLHISPLTLIPTSTPDASASIPPIPLPSPPPPTGFSFSPTPNYPSPFGSIPLGSKLDLRVGLENVHRQRYGVHGVRMMVEVQSASGRARLGEAIHRQISDTSSEQPLQEGQESQLPELKFGEMVELGVESEMKDLGLGVVIVSVAWETLDGRKTFQRFFKFNIITPLGIKTRVQIPSHPNSTFSLSLRERTYLEVFMQNTSLESMLISGISLEPVEGLKVDKVGSSEMDGEELTVGGTRQYLFVVDSSPSNDDEGAKQDKSMFPPTYPAGAVLPLGRLLVEWISGPYHTPGKLLTSMLNRRAPAPRLSSIAQPHSTPTRTLSAAPPTPSKVPTALDVGSGTLGTPRRGLSPNFDSVPSPQQRSLPPPSPKWAFDLTLTGPRKVPLQSEWYLTLNLAVRSAAPIQNSLEEPAAPTLPRLGIQYLTPVEPILVNGAQSEADQSRQSQQGNPQMMLSPPSRTSTPASPSLSSAGRPMSPFTATSTASTSVTGISGMSRPTTPLRTELKSAVGSMIGPNPYTSPFFKKIQTVPNDGQEEKESRASFPPIASIVPNPDYKPSTSLDKSAGPVQIYHIGSSLIFPDFPPLAPKFENLGPHPLSVGGSEKKERESEKVAKKYWETSVQFQWKFVGFEEGLGVLGGARVLIFEGEDGGVIGREWECLGDVTVS</sequence>
<dbReference type="Proteomes" id="UP000199727">
    <property type="component" value="Unassembled WGS sequence"/>
</dbReference>
<evidence type="ECO:0000259" key="2">
    <source>
        <dbReference type="Pfam" id="PF06159"/>
    </source>
</evidence>